<keyword evidence="9" id="KW-1185">Reference proteome</keyword>
<dbReference type="Pfam" id="PF13873">
    <property type="entry name" value="Myb_DNA-bind_5"/>
    <property type="match status" value="1"/>
</dbReference>
<feature type="region of interest" description="Disordered" evidence="6">
    <location>
        <begin position="165"/>
        <end position="190"/>
    </location>
</feature>
<protein>
    <recommendedName>
        <fullName evidence="2">Regulatory protein zeste</fullName>
    </recommendedName>
</protein>
<evidence type="ECO:0000256" key="2">
    <source>
        <dbReference type="ARBA" id="ARBA00016807"/>
    </source>
</evidence>
<evidence type="ECO:0000313" key="9">
    <source>
        <dbReference type="Proteomes" id="UP000691718"/>
    </source>
</evidence>
<dbReference type="AlphaFoldDB" id="A0A8S3W2X3"/>
<evidence type="ECO:0000256" key="4">
    <source>
        <dbReference type="ARBA" id="ARBA00023163"/>
    </source>
</evidence>
<accession>A0A8S3W2X3</accession>
<keyword evidence="4" id="KW-0804">Transcription</keyword>
<gene>
    <name evidence="8" type="ORF">PAPOLLO_LOCUS1397</name>
</gene>
<evidence type="ECO:0000256" key="3">
    <source>
        <dbReference type="ARBA" id="ARBA00023015"/>
    </source>
</evidence>
<keyword evidence="3" id="KW-0805">Transcription regulation</keyword>
<dbReference type="OrthoDB" id="3066195at2759"/>
<feature type="domain" description="Myb/SANT-like DNA-binding" evidence="7">
    <location>
        <begin position="30"/>
        <end position="79"/>
    </location>
</feature>
<feature type="compositionally biased region" description="Polar residues" evidence="6">
    <location>
        <begin position="165"/>
        <end position="175"/>
    </location>
</feature>
<comment type="function">
    <text evidence="5">Involved in transvection phenomena (= synapsis-dependent gene expression), where the synaptic pairing of chromosomes carrying genes with which zeste interacts influences the expression of these genes. Zeste binds to DNA and stimulates transcription from a nearby promoter.</text>
</comment>
<evidence type="ECO:0000259" key="7">
    <source>
        <dbReference type="Pfam" id="PF13873"/>
    </source>
</evidence>
<dbReference type="EMBL" id="CAJQZP010000081">
    <property type="protein sequence ID" value="CAG4937320.1"/>
    <property type="molecule type" value="Genomic_DNA"/>
</dbReference>
<dbReference type="InterPro" id="IPR028002">
    <property type="entry name" value="Myb_DNA-bind_5"/>
</dbReference>
<organism evidence="8 9">
    <name type="scientific">Parnassius apollo</name>
    <name type="common">Apollo butterfly</name>
    <name type="synonym">Papilio apollo</name>
    <dbReference type="NCBI Taxonomy" id="110799"/>
    <lineage>
        <taxon>Eukaryota</taxon>
        <taxon>Metazoa</taxon>
        <taxon>Ecdysozoa</taxon>
        <taxon>Arthropoda</taxon>
        <taxon>Hexapoda</taxon>
        <taxon>Insecta</taxon>
        <taxon>Pterygota</taxon>
        <taxon>Neoptera</taxon>
        <taxon>Endopterygota</taxon>
        <taxon>Lepidoptera</taxon>
        <taxon>Glossata</taxon>
        <taxon>Ditrysia</taxon>
        <taxon>Papilionoidea</taxon>
        <taxon>Papilionidae</taxon>
        <taxon>Parnassiinae</taxon>
        <taxon>Parnassini</taxon>
        <taxon>Parnassius</taxon>
        <taxon>Parnassius</taxon>
    </lineage>
</organism>
<feature type="compositionally biased region" description="Basic and acidic residues" evidence="6">
    <location>
        <begin position="178"/>
        <end position="190"/>
    </location>
</feature>
<evidence type="ECO:0000313" key="8">
    <source>
        <dbReference type="EMBL" id="CAG4937320.1"/>
    </source>
</evidence>
<comment type="caution">
    <text evidence="8">The sequence shown here is derived from an EMBL/GenBank/DDBJ whole genome shotgun (WGS) entry which is preliminary data.</text>
</comment>
<evidence type="ECO:0000256" key="6">
    <source>
        <dbReference type="SAM" id="MobiDB-lite"/>
    </source>
</evidence>
<evidence type="ECO:0000256" key="1">
    <source>
        <dbReference type="ARBA" id="ARBA00011764"/>
    </source>
</evidence>
<sequence>MSECHVSLCLNMDMPTVPWDPPWWTADPRGADAVTIAHKNEGWKVLTEEFNSLSSFNVRNTDQLRTCWDNLKRTTRKDKAATKKEIFLTGGGRPNHPPPGPLQEQVEILLGPTLDGLANEFDSDGQFQESVTASNKVKEDSAEILPTIVLLDAVPGCSTVIEQVGSSGLNSSQGDSGELNKETFDGSSRREVQDKDNIWHGWSPAALKTKMSDALITKKKGSPTWLHRRRPRASIADSLLTSKLELVEILKKNAQIEAEKKNLLLDEQLKQERIKTELLELQLSLAKNVNNVNKK</sequence>
<reference evidence="8" key="1">
    <citation type="submission" date="2021-04" db="EMBL/GenBank/DDBJ databases">
        <authorList>
            <person name="Tunstrom K."/>
        </authorList>
    </citation>
    <scope>NUCLEOTIDE SEQUENCE</scope>
</reference>
<proteinExistence type="predicted"/>
<evidence type="ECO:0000256" key="5">
    <source>
        <dbReference type="ARBA" id="ARBA00025466"/>
    </source>
</evidence>
<dbReference type="Proteomes" id="UP000691718">
    <property type="component" value="Unassembled WGS sequence"/>
</dbReference>
<name>A0A8S3W2X3_PARAO</name>
<comment type="subunit">
    <text evidence="1">Self-associates forming complexes of several hundred monomers.</text>
</comment>